<protein>
    <submittedName>
        <fullName evidence="6">Piso0_002607 protein</fullName>
    </submittedName>
</protein>
<dbReference type="PROSITE" id="PS00061">
    <property type="entry name" value="ADH_SHORT"/>
    <property type="match status" value="1"/>
</dbReference>
<dbReference type="EMBL" id="FO082051">
    <property type="protein sequence ID" value="CCE81927.1"/>
    <property type="molecule type" value="Genomic_DNA"/>
</dbReference>
<dbReference type="InterPro" id="IPR020904">
    <property type="entry name" value="Sc_DH/Rdtase_CS"/>
</dbReference>
<comment type="similarity">
    <text evidence="1 4">Belongs to the short-chain dehydrogenases/reductases (SDR) family.</text>
</comment>
<dbReference type="OrthoDB" id="5840532at2759"/>
<dbReference type="SUPFAM" id="SSF51735">
    <property type="entry name" value="NAD(P)-binding Rossmann-fold domains"/>
    <property type="match status" value="1"/>
</dbReference>
<dbReference type="HOGENOM" id="CLU_010194_5_1_1"/>
<reference evidence="6 7" key="1">
    <citation type="journal article" date="2012" name="G3 (Bethesda)">
        <title>Pichia sorbitophila, an interspecies yeast hybrid reveals early steps of genome resolution following polyploidization.</title>
        <authorList>
            <person name="Leh Louis V."/>
            <person name="Despons L."/>
            <person name="Friedrich A."/>
            <person name="Martin T."/>
            <person name="Durrens P."/>
            <person name="Casaregola S."/>
            <person name="Neuveglise C."/>
            <person name="Fairhead C."/>
            <person name="Marck C."/>
            <person name="Cruz J.A."/>
            <person name="Straub M.L."/>
            <person name="Kugler V."/>
            <person name="Sacerdot C."/>
            <person name="Uzunov Z."/>
            <person name="Thierry A."/>
            <person name="Weiss S."/>
            <person name="Bleykasten C."/>
            <person name="De Montigny J."/>
            <person name="Jacques N."/>
            <person name="Jung P."/>
            <person name="Lemaire M."/>
            <person name="Mallet S."/>
            <person name="Morel G."/>
            <person name="Richard G.F."/>
            <person name="Sarkar A."/>
            <person name="Savel G."/>
            <person name="Schacherer J."/>
            <person name="Seret M.L."/>
            <person name="Talla E."/>
            <person name="Samson G."/>
            <person name="Jubin C."/>
            <person name="Poulain J."/>
            <person name="Vacherie B."/>
            <person name="Barbe V."/>
            <person name="Pelletier E."/>
            <person name="Sherman D.J."/>
            <person name="Westhof E."/>
            <person name="Weissenbach J."/>
            <person name="Baret P.V."/>
            <person name="Wincker P."/>
            <person name="Gaillardin C."/>
            <person name="Dujon B."/>
            <person name="Souciet J.L."/>
        </authorList>
    </citation>
    <scope>NUCLEOTIDE SEQUENCE [LARGE SCALE GENOMIC DNA]</scope>
    <source>
        <strain evidence="7">ATCC MYA-4447 / BCRC 22081 / CBS 7064 / NBRC 10061 / NRRL Y-12695</strain>
    </source>
</reference>
<evidence type="ECO:0000313" key="6">
    <source>
        <dbReference type="EMBL" id="CCE81927.1"/>
    </source>
</evidence>
<dbReference type="eggNOG" id="KOG1201">
    <property type="taxonomic scope" value="Eukaryota"/>
</dbReference>
<sequence length="329" mass="37436">MMLVGVWNIDNLLYISWKFSISSVICWTIINILITSLILLILLINHIFHVYTLADKEYRVPVNTGDIVLITGASSGLGKSFMDQMISKKVKKIILIDKVRPDQEYFNGSFTELLFYQCDLSEKDSITSIMTKILEDLNERGEYITICINNAGIRGSGSLLSMDDRDFRSVFEVNTLSHTYIMKKVLQNYVNQIIPTYGKHRISVVSVASVLGYIAPKDLSAYSASKAAVIQVHEALRKELSNFSEIRLLLITTGQLTSNMFRDVIPPREFLAPIINHEELAKRMVEKIDIGQEGSLSYPSYAKYLPLLKIMPLFIQDICRKFSKMDEQI</sequence>
<dbReference type="Gene3D" id="3.40.50.720">
    <property type="entry name" value="NAD(P)-binding Rossmann-like Domain"/>
    <property type="match status" value="1"/>
</dbReference>
<evidence type="ECO:0000256" key="2">
    <source>
        <dbReference type="ARBA" id="ARBA00022857"/>
    </source>
</evidence>
<dbReference type="PRINTS" id="PR00081">
    <property type="entry name" value="GDHRDH"/>
</dbReference>
<evidence type="ECO:0000256" key="3">
    <source>
        <dbReference type="ARBA" id="ARBA00023002"/>
    </source>
</evidence>
<evidence type="ECO:0000256" key="5">
    <source>
        <dbReference type="SAM" id="Phobius"/>
    </source>
</evidence>
<dbReference type="InParanoid" id="G8YFH8"/>
<keyword evidence="2" id="KW-0521">NADP</keyword>
<dbReference type="PRINTS" id="PR00080">
    <property type="entry name" value="SDRFAMILY"/>
</dbReference>
<keyword evidence="5" id="KW-1133">Transmembrane helix</keyword>
<proteinExistence type="inferred from homology"/>
<gene>
    <name evidence="6" type="primary">Piso0_002607</name>
    <name evidence="6" type="ORF">GNLVRS01_PISO0I13868g</name>
</gene>
<dbReference type="Proteomes" id="UP000005222">
    <property type="component" value="Chromosome I"/>
</dbReference>
<dbReference type="GO" id="GO:0016616">
    <property type="term" value="F:oxidoreductase activity, acting on the CH-OH group of donors, NAD or NADP as acceptor"/>
    <property type="evidence" value="ECO:0007669"/>
    <property type="project" value="TreeGrafter"/>
</dbReference>
<dbReference type="PANTHER" id="PTHR24322">
    <property type="entry name" value="PKSB"/>
    <property type="match status" value="1"/>
</dbReference>
<keyword evidence="5" id="KW-0472">Membrane</keyword>
<dbReference type="PANTHER" id="PTHR24322:SF736">
    <property type="entry name" value="RETINOL DEHYDROGENASE 10"/>
    <property type="match status" value="1"/>
</dbReference>
<feature type="transmembrane region" description="Helical" evidence="5">
    <location>
        <begin position="20"/>
        <end position="44"/>
    </location>
</feature>
<keyword evidence="7" id="KW-1185">Reference proteome</keyword>
<organism evidence="6 7">
    <name type="scientific">Pichia sorbitophila (strain ATCC MYA-4447 / BCRC 22081 / CBS 7064 / NBRC 10061 / NRRL Y-12695)</name>
    <name type="common">Hybrid yeast</name>
    <dbReference type="NCBI Taxonomy" id="559304"/>
    <lineage>
        <taxon>Eukaryota</taxon>
        <taxon>Fungi</taxon>
        <taxon>Dikarya</taxon>
        <taxon>Ascomycota</taxon>
        <taxon>Saccharomycotina</taxon>
        <taxon>Pichiomycetes</taxon>
        <taxon>Debaryomycetaceae</taxon>
        <taxon>Millerozyma</taxon>
    </lineage>
</organism>
<dbReference type="InterPro" id="IPR002347">
    <property type="entry name" value="SDR_fam"/>
</dbReference>
<dbReference type="AlphaFoldDB" id="G8YFH8"/>
<evidence type="ECO:0000313" key="7">
    <source>
        <dbReference type="Proteomes" id="UP000005222"/>
    </source>
</evidence>
<keyword evidence="5" id="KW-0812">Transmembrane</keyword>
<name>G8YFH8_PICSO</name>
<dbReference type="STRING" id="559304.G8YFH8"/>
<accession>G8YFH8</accession>
<evidence type="ECO:0000256" key="1">
    <source>
        <dbReference type="ARBA" id="ARBA00006484"/>
    </source>
</evidence>
<dbReference type="OMA" id="GEYITIC"/>
<dbReference type="InterPro" id="IPR036291">
    <property type="entry name" value="NAD(P)-bd_dom_sf"/>
</dbReference>
<keyword evidence="3" id="KW-0560">Oxidoreductase</keyword>
<dbReference type="Pfam" id="PF00106">
    <property type="entry name" value="adh_short"/>
    <property type="match status" value="1"/>
</dbReference>
<evidence type="ECO:0000256" key="4">
    <source>
        <dbReference type="RuleBase" id="RU000363"/>
    </source>
</evidence>